<feature type="compositionally biased region" description="Basic and acidic residues" evidence="1">
    <location>
        <begin position="26"/>
        <end position="35"/>
    </location>
</feature>
<evidence type="ECO:0000313" key="2">
    <source>
        <dbReference type="EMBL" id="KAJ3653225.1"/>
    </source>
</evidence>
<name>A0AA38MDQ6_9CUCU</name>
<organism evidence="2 3">
    <name type="scientific">Zophobas morio</name>
    <dbReference type="NCBI Taxonomy" id="2755281"/>
    <lineage>
        <taxon>Eukaryota</taxon>
        <taxon>Metazoa</taxon>
        <taxon>Ecdysozoa</taxon>
        <taxon>Arthropoda</taxon>
        <taxon>Hexapoda</taxon>
        <taxon>Insecta</taxon>
        <taxon>Pterygota</taxon>
        <taxon>Neoptera</taxon>
        <taxon>Endopterygota</taxon>
        <taxon>Coleoptera</taxon>
        <taxon>Polyphaga</taxon>
        <taxon>Cucujiformia</taxon>
        <taxon>Tenebrionidae</taxon>
        <taxon>Zophobas</taxon>
    </lineage>
</organism>
<dbReference type="EMBL" id="JALNTZ010000004">
    <property type="protein sequence ID" value="KAJ3653225.1"/>
    <property type="molecule type" value="Genomic_DNA"/>
</dbReference>
<keyword evidence="3" id="KW-1185">Reference proteome</keyword>
<sequence>MTPGTIFPFFLGEVAVWRGSGWRLRERERQGDARRNRQTSAASSVHRVTSFVYPPNAVHPDDEVDNRTSVLHIHSPLPEEVTGEAPN</sequence>
<feature type="compositionally biased region" description="Polar residues" evidence="1">
    <location>
        <begin position="38"/>
        <end position="47"/>
    </location>
</feature>
<protein>
    <submittedName>
        <fullName evidence="2">Uncharacterized protein</fullName>
    </submittedName>
</protein>
<gene>
    <name evidence="2" type="ORF">Zmor_012488</name>
</gene>
<reference evidence="2" key="1">
    <citation type="journal article" date="2023" name="G3 (Bethesda)">
        <title>Whole genome assemblies of Zophobas morio and Tenebrio molitor.</title>
        <authorList>
            <person name="Kaur S."/>
            <person name="Stinson S.A."/>
            <person name="diCenzo G.C."/>
        </authorList>
    </citation>
    <scope>NUCLEOTIDE SEQUENCE</scope>
    <source>
        <strain evidence="2">QUZm001</strain>
    </source>
</reference>
<evidence type="ECO:0000313" key="3">
    <source>
        <dbReference type="Proteomes" id="UP001168821"/>
    </source>
</evidence>
<dbReference type="AlphaFoldDB" id="A0AA38MDQ6"/>
<comment type="caution">
    <text evidence="2">The sequence shown here is derived from an EMBL/GenBank/DDBJ whole genome shotgun (WGS) entry which is preliminary data.</text>
</comment>
<proteinExistence type="predicted"/>
<feature type="region of interest" description="Disordered" evidence="1">
    <location>
        <begin position="26"/>
        <end position="61"/>
    </location>
</feature>
<evidence type="ECO:0000256" key="1">
    <source>
        <dbReference type="SAM" id="MobiDB-lite"/>
    </source>
</evidence>
<dbReference type="Proteomes" id="UP001168821">
    <property type="component" value="Unassembled WGS sequence"/>
</dbReference>
<accession>A0AA38MDQ6</accession>